<accession>A0A371FRK6</accession>
<feature type="non-terminal residue" evidence="1">
    <location>
        <position position="1"/>
    </location>
</feature>
<organism evidence="1 2">
    <name type="scientific">Mucuna pruriens</name>
    <name type="common">Velvet bean</name>
    <name type="synonym">Dolichos pruriens</name>
    <dbReference type="NCBI Taxonomy" id="157652"/>
    <lineage>
        <taxon>Eukaryota</taxon>
        <taxon>Viridiplantae</taxon>
        <taxon>Streptophyta</taxon>
        <taxon>Embryophyta</taxon>
        <taxon>Tracheophyta</taxon>
        <taxon>Spermatophyta</taxon>
        <taxon>Magnoliopsida</taxon>
        <taxon>eudicotyledons</taxon>
        <taxon>Gunneridae</taxon>
        <taxon>Pentapetalae</taxon>
        <taxon>rosids</taxon>
        <taxon>fabids</taxon>
        <taxon>Fabales</taxon>
        <taxon>Fabaceae</taxon>
        <taxon>Papilionoideae</taxon>
        <taxon>50 kb inversion clade</taxon>
        <taxon>NPAAA clade</taxon>
        <taxon>indigoferoid/millettioid clade</taxon>
        <taxon>Phaseoleae</taxon>
        <taxon>Mucuna</taxon>
    </lineage>
</organism>
<reference evidence="1" key="1">
    <citation type="submission" date="2018-05" db="EMBL/GenBank/DDBJ databases">
        <title>Draft genome of Mucuna pruriens seed.</title>
        <authorList>
            <person name="Nnadi N.E."/>
            <person name="Vos R."/>
            <person name="Hasami M.H."/>
            <person name="Devisetty U.K."/>
            <person name="Aguiy J.C."/>
        </authorList>
    </citation>
    <scope>NUCLEOTIDE SEQUENCE [LARGE SCALE GENOMIC DNA]</scope>
    <source>
        <strain evidence="1">JCA_2017</strain>
    </source>
</reference>
<dbReference type="OrthoDB" id="10248373at2759"/>
<sequence length="132" mass="14964">MTTPLFLSTLSIPIPKPILTPSRSRRTIFPVQLAEASFWMTEEVRTFPNGTVSPMVKIHEGSIDSRNPCIIQFSNSHGELPLLRCSAFYLIHTSKTLHKSRFQFPNLSSHRAQVDALSSQYSSHKYGNFIGW</sequence>
<gene>
    <name evidence="1" type="ORF">CR513_38487</name>
</gene>
<proteinExistence type="predicted"/>
<protein>
    <submittedName>
        <fullName evidence="1">Uncharacterized protein</fullName>
    </submittedName>
</protein>
<dbReference type="EMBL" id="QJKJ01008068">
    <property type="protein sequence ID" value="RDX80902.1"/>
    <property type="molecule type" value="Genomic_DNA"/>
</dbReference>
<name>A0A371FRK6_MUCPR</name>
<dbReference type="Proteomes" id="UP000257109">
    <property type="component" value="Unassembled WGS sequence"/>
</dbReference>
<dbReference type="AlphaFoldDB" id="A0A371FRK6"/>
<evidence type="ECO:0000313" key="1">
    <source>
        <dbReference type="EMBL" id="RDX80902.1"/>
    </source>
</evidence>
<comment type="caution">
    <text evidence="1">The sequence shown here is derived from an EMBL/GenBank/DDBJ whole genome shotgun (WGS) entry which is preliminary data.</text>
</comment>
<keyword evidence="2" id="KW-1185">Reference proteome</keyword>
<evidence type="ECO:0000313" key="2">
    <source>
        <dbReference type="Proteomes" id="UP000257109"/>
    </source>
</evidence>